<feature type="signal peptide" evidence="1">
    <location>
        <begin position="1"/>
        <end position="30"/>
    </location>
</feature>
<comment type="caution">
    <text evidence="2">The sequence shown here is derived from an EMBL/GenBank/DDBJ whole genome shotgun (WGS) entry which is preliminary data.</text>
</comment>
<organism evidence="2 3">
    <name type="scientific">Tepidicaulis marinus</name>
    <dbReference type="NCBI Taxonomy" id="1333998"/>
    <lineage>
        <taxon>Bacteria</taxon>
        <taxon>Pseudomonadati</taxon>
        <taxon>Pseudomonadota</taxon>
        <taxon>Alphaproteobacteria</taxon>
        <taxon>Hyphomicrobiales</taxon>
        <taxon>Parvibaculaceae</taxon>
        <taxon>Tepidicaulis</taxon>
    </lineage>
</organism>
<keyword evidence="1" id="KW-0732">Signal</keyword>
<dbReference type="InterPro" id="IPR045767">
    <property type="entry name" value="DUF6134"/>
</dbReference>
<sequence length="242" mass="26578">MRRFPASPGAQKLVLTFLTVFLLQISPAQAAKEPGALPPAYDFAIEMDGRDVGRHTIAFEEIGDELHVHINIDIEVSFGPITFFRYAHENHEIWKDGRLISLETKTDDDGTLYEVSAKASEEGLAVEGPSGSFTAPAGILPTSYWRPETTEKTQLLDTQRGRLIEVKSAKAGEEVLQLPQGAKSAERYTVTGDLKLDLWYGEEGTLLNIAFNAKGRSIAYAVNALDYPKMQKVARNAEGGPL</sequence>
<feature type="chain" id="PRO_5001755002" evidence="1">
    <location>
        <begin position="31"/>
        <end position="242"/>
    </location>
</feature>
<reference evidence="2 3" key="1">
    <citation type="submission" date="2014-07" db="EMBL/GenBank/DDBJ databases">
        <title>Tepidicaulis marinum gen. nov., sp. nov., a novel marine bacterium denitrifying nitrate to nitrous oxide strictly under microaerobic conditions.</title>
        <authorList>
            <person name="Takeuchi M."/>
            <person name="Yamagishi T."/>
            <person name="Kamagata Y."/>
            <person name="Oshima K."/>
            <person name="Hattori M."/>
            <person name="Katayama T."/>
            <person name="Hanada S."/>
            <person name="Tamaki H."/>
            <person name="Marumo K."/>
            <person name="Maeda H."/>
            <person name="Nedachi M."/>
            <person name="Iwasaki W."/>
            <person name="Suwa Y."/>
            <person name="Sakata S."/>
        </authorList>
    </citation>
    <scope>NUCLEOTIDE SEQUENCE [LARGE SCALE GENOMIC DNA]</scope>
    <source>
        <strain evidence="2 3">MA2</strain>
    </source>
</reference>
<proteinExistence type="predicted"/>
<evidence type="ECO:0000313" key="3">
    <source>
        <dbReference type="Proteomes" id="UP000028702"/>
    </source>
</evidence>
<dbReference type="EMBL" id="BBIO01000020">
    <property type="protein sequence ID" value="GAK46511.1"/>
    <property type="molecule type" value="Genomic_DNA"/>
</dbReference>
<dbReference type="STRING" id="1333998.M2A_3010"/>
<protein>
    <submittedName>
        <fullName evidence="2">Conserved protein</fullName>
    </submittedName>
</protein>
<accession>A0A081BEP3</accession>
<gene>
    <name evidence="2" type="ORF">M2A_3010</name>
</gene>
<dbReference type="Pfam" id="PF19630">
    <property type="entry name" value="DUF6134"/>
    <property type="match status" value="1"/>
</dbReference>
<dbReference type="RefSeq" id="WP_045449193.1">
    <property type="nucleotide sequence ID" value="NZ_BBIO01000020.1"/>
</dbReference>
<dbReference type="AlphaFoldDB" id="A0A081BEP3"/>
<keyword evidence="3" id="KW-1185">Reference proteome</keyword>
<dbReference type="eggNOG" id="COG4338">
    <property type="taxonomic scope" value="Bacteria"/>
</dbReference>
<name>A0A081BEP3_9HYPH</name>
<evidence type="ECO:0000313" key="2">
    <source>
        <dbReference type="EMBL" id="GAK46511.1"/>
    </source>
</evidence>
<evidence type="ECO:0000256" key="1">
    <source>
        <dbReference type="SAM" id="SignalP"/>
    </source>
</evidence>
<dbReference type="Proteomes" id="UP000028702">
    <property type="component" value="Unassembled WGS sequence"/>
</dbReference>